<evidence type="ECO:0000313" key="4">
    <source>
        <dbReference type="EMBL" id="RKD86374.1"/>
    </source>
</evidence>
<dbReference type="InterPro" id="IPR000683">
    <property type="entry name" value="Gfo/Idh/MocA-like_OxRdtase_N"/>
</dbReference>
<dbReference type="OrthoDB" id="9781031at2"/>
<dbReference type="PANTHER" id="PTHR43377:SF2">
    <property type="entry name" value="BINDING ROSSMANN FOLD OXIDOREDUCTASE, PUTATIVE (AFU_ORTHOLOGUE AFUA_4G00560)-RELATED"/>
    <property type="match status" value="1"/>
</dbReference>
<dbReference type="SUPFAM" id="SSF51735">
    <property type="entry name" value="NAD(P)-binding Rossmann-fold domains"/>
    <property type="match status" value="1"/>
</dbReference>
<sequence>MKRRNFLATTGAAIAGSVIANPAFAINTSKSKKRLALIGTGYRGTMFWGKSIIARYKDLVEFVALCDINIGRLETAKKYLGINCSVFTDFDEMVATAKPDMIIITTVDSTHHEFIIKGLEYGLEVVTEKPLTTDEDSCQAILDAEKRTGNKVIVGFNYRYGPHPTKIKELLTLNTVGKITSVDFHWYLNTYHGASYFRRWNGEKDKSGTLLVHKSTHHFDLINWLLDSDPVEVFAYGSLEHYGRNNSFRGSNCRNCAYVSKCKFYWDINEDPVAVDLYAKNEKYDGYIRDNCLWREEIDIYDKMAVQIKYANNVQVSYSLTTYSPYEGWRMALNGTDGRIDSWKDIPWRTQEQINQGNLHDQEMKQGEKDLEDQYDEVMVMKNWEGYQQYKITKAGGGHGGGDERLLDKIFLDPNAADPFKHSAGSRDGAMSILIGIAARKSIEEKRPVRIDELTDIKPHPTRGV</sequence>
<dbReference type="SUPFAM" id="SSF55347">
    <property type="entry name" value="Glyceraldehyde-3-phosphate dehydrogenase-like, C-terminal domain"/>
    <property type="match status" value="1"/>
</dbReference>
<dbReference type="Gene3D" id="3.30.360.10">
    <property type="entry name" value="Dihydrodipicolinate Reductase, domain 2"/>
    <property type="match status" value="1"/>
</dbReference>
<keyword evidence="5" id="KW-1185">Reference proteome</keyword>
<feature type="domain" description="Gfo/Idh/MocA-like oxidoreductase N-terminal" evidence="2">
    <location>
        <begin position="34"/>
        <end position="156"/>
    </location>
</feature>
<keyword evidence="1" id="KW-0732">Signal</keyword>
<dbReference type="Gene3D" id="3.40.50.720">
    <property type="entry name" value="NAD(P)-binding Rossmann-like Domain"/>
    <property type="match status" value="1"/>
</dbReference>
<feature type="signal peptide" evidence="1">
    <location>
        <begin position="1"/>
        <end position="25"/>
    </location>
</feature>
<reference evidence="4 5" key="1">
    <citation type="submission" date="2018-09" db="EMBL/GenBank/DDBJ databases">
        <title>Genomic Encyclopedia of Archaeal and Bacterial Type Strains, Phase II (KMG-II): from individual species to whole genera.</title>
        <authorList>
            <person name="Goeker M."/>
        </authorList>
    </citation>
    <scope>NUCLEOTIDE SEQUENCE [LARGE SCALE GENOMIC DNA]</scope>
    <source>
        <strain evidence="4 5">DSM 27148</strain>
    </source>
</reference>
<dbReference type="InterPro" id="IPR051450">
    <property type="entry name" value="Gfo/Idh/MocA_Oxidoreductases"/>
</dbReference>
<evidence type="ECO:0000256" key="1">
    <source>
        <dbReference type="SAM" id="SignalP"/>
    </source>
</evidence>
<feature type="chain" id="PRO_5019384737" evidence="1">
    <location>
        <begin position="26"/>
        <end position="465"/>
    </location>
</feature>
<protein>
    <submittedName>
        <fullName evidence="4">Oxidoreductase family protein</fullName>
    </submittedName>
</protein>
<dbReference type="PANTHER" id="PTHR43377">
    <property type="entry name" value="BILIVERDIN REDUCTASE A"/>
    <property type="match status" value="1"/>
</dbReference>
<organism evidence="4 5">
    <name type="scientific">Mangrovibacterium diazotrophicum</name>
    <dbReference type="NCBI Taxonomy" id="1261403"/>
    <lineage>
        <taxon>Bacteria</taxon>
        <taxon>Pseudomonadati</taxon>
        <taxon>Bacteroidota</taxon>
        <taxon>Bacteroidia</taxon>
        <taxon>Marinilabiliales</taxon>
        <taxon>Prolixibacteraceae</taxon>
        <taxon>Mangrovibacterium</taxon>
    </lineage>
</organism>
<dbReference type="RefSeq" id="WP_120275073.1">
    <property type="nucleotide sequence ID" value="NZ_RAPN01000004.1"/>
</dbReference>
<dbReference type="AlphaFoldDB" id="A0A419VW41"/>
<accession>A0A419VW41</accession>
<dbReference type="Proteomes" id="UP000283387">
    <property type="component" value="Unassembled WGS sequence"/>
</dbReference>
<name>A0A419VW41_9BACT</name>
<comment type="caution">
    <text evidence="4">The sequence shown here is derived from an EMBL/GenBank/DDBJ whole genome shotgun (WGS) entry which is preliminary data.</text>
</comment>
<evidence type="ECO:0000259" key="3">
    <source>
        <dbReference type="Pfam" id="PF02894"/>
    </source>
</evidence>
<dbReference type="InterPro" id="IPR004104">
    <property type="entry name" value="Gfo/Idh/MocA-like_OxRdtase_C"/>
</dbReference>
<dbReference type="Pfam" id="PF01408">
    <property type="entry name" value="GFO_IDH_MocA"/>
    <property type="match status" value="1"/>
</dbReference>
<dbReference type="InterPro" id="IPR036291">
    <property type="entry name" value="NAD(P)-bd_dom_sf"/>
</dbReference>
<dbReference type="EMBL" id="RAPN01000004">
    <property type="protein sequence ID" value="RKD86374.1"/>
    <property type="molecule type" value="Genomic_DNA"/>
</dbReference>
<evidence type="ECO:0000259" key="2">
    <source>
        <dbReference type="Pfam" id="PF01408"/>
    </source>
</evidence>
<evidence type="ECO:0000313" key="5">
    <source>
        <dbReference type="Proteomes" id="UP000283387"/>
    </source>
</evidence>
<proteinExistence type="predicted"/>
<dbReference type="GO" id="GO:0000166">
    <property type="term" value="F:nucleotide binding"/>
    <property type="evidence" value="ECO:0007669"/>
    <property type="project" value="InterPro"/>
</dbReference>
<dbReference type="Pfam" id="PF02894">
    <property type="entry name" value="GFO_IDH_MocA_C"/>
    <property type="match status" value="1"/>
</dbReference>
<feature type="domain" description="Gfo/Idh/MocA-like oxidoreductase C-terminal" evidence="3">
    <location>
        <begin position="168"/>
        <end position="450"/>
    </location>
</feature>
<gene>
    <name evidence="4" type="ORF">BC643_4065</name>
</gene>